<proteinExistence type="predicted"/>
<dbReference type="RefSeq" id="WP_317055665.1">
    <property type="nucleotide sequence ID" value="NZ_CP146606.1"/>
</dbReference>
<feature type="chain" id="PRO_5047078706" evidence="2">
    <location>
        <begin position="25"/>
        <end position="151"/>
    </location>
</feature>
<dbReference type="PROSITE" id="PS50222">
    <property type="entry name" value="EF_HAND_2"/>
    <property type="match status" value="1"/>
</dbReference>
<dbReference type="EMBL" id="CP146606">
    <property type="protein sequence ID" value="WYK18983.1"/>
    <property type="molecule type" value="Genomic_DNA"/>
</dbReference>
<keyword evidence="5" id="KW-1185">Reference proteome</keyword>
<dbReference type="Pfam" id="PF13202">
    <property type="entry name" value="EF-hand_5"/>
    <property type="match status" value="4"/>
</dbReference>
<dbReference type="InterPro" id="IPR011992">
    <property type="entry name" value="EF-hand-dom_pair"/>
</dbReference>
<reference evidence="4 5" key="1">
    <citation type="submission" date="2024-02" db="EMBL/GenBank/DDBJ databases">
        <title>Roseovarius strain W115 nov., isolated from a marine algae.</title>
        <authorList>
            <person name="Lee M.W."/>
            <person name="Lee J.K."/>
            <person name="Kim J.M."/>
            <person name="Choi D.G."/>
            <person name="Baek J.H."/>
            <person name="Bayburt H."/>
            <person name="Jung J.J."/>
            <person name="Han D.M."/>
            <person name="Jeon C.O."/>
        </authorList>
    </citation>
    <scope>NUCLEOTIDE SEQUENCE [LARGE SCALE GENOMIC DNA]</scope>
    <source>
        <strain evidence="4 5">W115</strain>
    </source>
</reference>
<evidence type="ECO:0000313" key="4">
    <source>
        <dbReference type="EMBL" id="WYK18983.1"/>
    </source>
</evidence>
<dbReference type="SMART" id="SM00054">
    <property type="entry name" value="EFh"/>
    <property type="match status" value="3"/>
</dbReference>
<feature type="region of interest" description="Disordered" evidence="1">
    <location>
        <begin position="112"/>
        <end position="151"/>
    </location>
</feature>
<organism evidence="4 5">
    <name type="scientific">Roseovarius rhodophyticola</name>
    <dbReference type="NCBI Taxonomy" id="3080827"/>
    <lineage>
        <taxon>Bacteria</taxon>
        <taxon>Pseudomonadati</taxon>
        <taxon>Pseudomonadota</taxon>
        <taxon>Alphaproteobacteria</taxon>
        <taxon>Rhodobacterales</taxon>
        <taxon>Roseobacteraceae</taxon>
        <taxon>Roseovarius</taxon>
    </lineage>
</organism>
<dbReference type="InterPro" id="IPR018247">
    <property type="entry name" value="EF_Hand_1_Ca_BS"/>
</dbReference>
<name>A0ABZ2TLH5_9RHOB</name>
<accession>A0ABZ2TLH5</accession>
<dbReference type="PROSITE" id="PS00018">
    <property type="entry name" value="EF_HAND_1"/>
    <property type="match status" value="3"/>
</dbReference>
<evidence type="ECO:0000259" key="3">
    <source>
        <dbReference type="PROSITE" id="PS50222"/>
    </source>
</evidence>
<sequence>MKNSVLIGTLAVSIVLGGAAQGLAASGGHGPRHSFETLDTNKDGQVSKAEFDAHRAERFAKADTNSDGLLSRDEILARGQDRAERFADRMFKRLDENRDGAISLAEMSEGRGNKFFDRADSDGSGSVSKAEFDTMKERMVERHKSRQKSQD</sequence>
<dbReference type="Gene3D" id="1.10.238.10">
    <property type="entry name" value="EF-hand"/>
    <property type="match status" value="2"/>
</dbReference>
<gene>
    <name evidence="4" type="ORF">RZS32_003605</name>
</gene>
<dbReference type="SUPFAM" id="SSF47473">
    <property type="entry name" value="EF-hand"/>
    <property type="match status" value="1"/>
</dbReference>
<feature type="domain" description="EF-hand" evidence="3">
    <location>
        <begin position="82"/>
        <end position="117"/>
    </location>
</feature>
<dbReference type="Proteomes" id="UP001281305">
    <property type="component" value="Chromosome"/>
</dbReference>
<protein>
    <submittedName>
        <fullName evidence="4">EF-hand domain-containing protein</fullName>
    </submittedName>
</protein>
<evidence type="ECO:0000313" key="5">
    <source>
        <dbReference type="Proteomes" id="UP001281305"/>
    </source>
</evidence>
<keyword evidence="2" id="KW-0732">Signal</keyword>
<feature type="signal peptide" evidence="2">
    <location>
        <begin position="1"/>
        <end position="24"/>
    </location>
</feature>
<feature type="compositionally biased region" description="Basic and acidic residues" evidence="1">
    <location>
        <begin position="112"/>
        <end position="121"/>
    </location>
</feature>
<feature type="compositionally biased region" description="Basic and acidic residues" evidence="1">
    <location>
        <begin position="130"/>
        <end position="151"/>
    </location>
</feature>
<evidence type="ECO:0000256" key="1">
    <source>
        <dbReference type="SAM" id="MobiDB-lite"/>
    </source>
</evidence>
<evidence type="ECO:0000256" key="2">
    <source>
        <dbReference type="SAM" id="SignalP"/>
    </source>
</evidence>
<dbReference type="InterPro" id="IPR002048">
    <property type="entry name" value="EF_hand_dom"/>
</dbReference>